<keyword evidence="13" id="KW-1185">Reference proteome</keyword>
<keyword evidence="4" id="KW-0808">Transferase</keyword>
<reference evidence="12 13" key="1">
    <citation type="journal article" date="2021" name="BMC Genomics">
        <title>Datura genome reveals duplications of psychoactive alkaloid biosynthetic genes and high mutation rate following tissue culture.</title>
        <authorList>
            <person name="Rajewski A."/>
            <person name="Carter-House D."/>
            <person name="Stajich J."/>
            <person name="Litt A."/>
        </authorList>
    </citation>
    <scope>NUCLEOTIDE SEQUENCE [LARGE SCALE GENOMIC DNA]</scope>
    <source>
        <strain evidence="12">AR-01</strain>
    </source>
</reference>
<keyword evidence="8" id="KW-0862">Zinc</keyword>
<evidence type="ECO:0000256" key="8">
    <source>
        <dbReference type="ARBA" id="ARBA00022833"/>
    </source>
</evidence>
<dbReference type="PANTHER" id="PTHR46913">
    <property type="entry name" value="RING-H2 FINGER PROTEIN ATL16"/>
    <property type="match status" value="1"/>
</dbReference>
<keyword evidence="7" id="KW-0833">Ubl conjugation pathway</keyword>
<dbReference type="PANTHER" id="PTHR46913:SF22">
    <property type="entry name" value="RING-TYPE E3 UBIQUITIN TRANSFERASE"/>
    <property type="match status" value="1"/>
</dbReference>
<evidence type="ECO:0000313" key="13">
    <source>
        <dbReference type="Proteomes" id="UP000823775"/>
    </source>
</evidence>
<dbReference type="EMBL" id="JACEIK010003695">
    <property type="protein sequence ID" value="MCD9642751.1"/>
    <property type="molecule type" value="Genomic_DNA"/>
</dbReference>
<gene>
    <name evidence="12" type="ORF">HAX54_029694</name>
</gene>
<name>A0ABS8V8T4_DATST</name>
<comment type="pathway">
    <text evidence="2">Protein modification; protein ubiquitination.</text>
</comment>
<keyword evidence="10" id="KW-0472">Membrane</keyword>
<evidence type="ECO:0000256" key="7">
    <source>
        <dbReference type="ARBA" id="ARBA00022786"/>
    </source>
</evidence>
<evidence type="ECO:0000256" key="6">
    <source>
        <dbReference type="ARBA" id="ARBA00022771"/>
    </source>
</evidence>
<dbReference type="InterPro" id="IPR044600">
    <property type="entry name" value="ATL1/ATL16-like"/>
</dbReference>
<evidence type="ECO:0000259" key="11">
    <source>
        <dbReference type="PROSITE" id="PS50089"/>
    </source>
</evidence>
<organism evidence="12 13">
    <name type="scientific">Datura stramonium</name>
    <name type="common">Jimsonweed</name>
    <name type="synonym">Common thornapple</name>
    <dbReference type="NCBI Taxonomy" id="4076"/>
    <lineage>
        <taxon>Eukaryota</taxon>
        <taxon>Viridiplantae</taxon>
        <taxon>Streptophyta</taxon>
        <taxon>Embryophyta</taxon>
        <taxon>Tracheophyta</taxon>
        <taxon>Spermatophyta</taxon>
        <taxon>Magnoliopsida</taxon>
        <taxon>eudicotyledons</taxon>
        <taxon>Gunneridae</taxon>
        <taxon>Pentapetalae</taxon>
        <taxon>asterids</taxon>
        <taxon>lamiids</taxon>
        <taxon>Solanales</taxon>
        <taxon>Solanaceae</taxon>
        <taxon>Solanoideae</taxon>
        <taxon>Datureae</taxon>
        <taxon>Datura</taxon>
    </lineage>
</organism>
<comment type="catalytic activity">
    <reaction evidence="1">
        <text>S-ubiquitinyl-[E2 ubiquitin-conjugating enzyme]-L-cysteine + [acceptor protein]-L-lysine = [E2 ubiquitin-conjugating enzyme]-L-cysteine + N(6)-ubiquitinyl-[acceptor protein]-L-lysine.</text>
        <dbReference type="EC" id="2.3.2.27"/>
    </reaction>
</comment>
<evidence type="ECO:0000256" key="9">
    <source>
        <dbReference type="PROSITE-ProRule" id="PRU00175"/>
    </source>
</evidence>
<protein>
    <recommendedName>
        <fullName evidence="3">RING-type E3 ubiquitin transferase</fullName>
        <ecNumber evidence="3">2.3.2.27</ecNumber>
    </recommendedName>
</protein>
<accession>A0ABS8V8T4</accession>
<evidence type="ECO:0000256" key="5">
    <source>
        <dbReference type="ARBA" id="ARBA00022723"/>
    </source>
</evidence>
<keyword evidence="10" id="KW-0812">Transmembrane</keyword>
<keyword evidence="10" id="KW-1133">Transmembrane helix</keyword>
<feature type="transmembrane region" description="Helical" evidence="10">
    <location>
        <begin position="57"/>
        <end position="78"/>
    </location>
</feature>
<evidence type="ECO:0000256" key="3">
    <source>
        <dbReference type="ARBA" id="ARBA00012483"/>
    </source>
</evidence>
<dbReference type="Gene3D" id="3.30.40.10">
    <property type="entry name" value="Zinc/RING finger domain, C3HC4 (zinc finger)"/>
    <property type="match status" value="1"/>
</dbReference>
<evidence type="ECO:0000313" key="12">
    <source>
        <dbReference type="EMBL" id="MCD9642751.1"/>
    </source>
</evidence>
<dbReference type="PROSITE" id="PS50089">
    <property type="entry name" value="ZF_RING_2"/>
    <property type="match status" value="1"/>
</dbReference>
<evidence type="ECO:0000256" key="4">
    <source>
        <dbReference type="ARBA" id="ARBA00022679"/>
    </source>
</evidence>
<dbReference type="CDD" id="cd16461">
    <property type="entry name" value="RING-H2_EL5-like"/>
    <property type="match status" value="1"/>
</dbReference>
<comment type="caution">
    <text evidence="12">The sequence shown here is derived from an EMBL/GenBank/DDBJ whole genome shotgun (WGS) entry which is preliminary data.</text>
</comment>
<evidence type="ECO:0000256" key="10">
    <source>
        <dbReference type="SAM" id="Phobius"/>
    </source>
</evidence>
<dbReference type="Proteomes" id="UP000823775">
    <property type="component" value="Unassembled WGS sequence"/>
</dbReference>
<evidence type="ECO:0000256" key="2">
    <source>
        <dbReference type="ARBA" id="ARBA00004906"/>
    </source>
</evidence>
<proteinExistence type="predicted"/>
<dbReference type="Pfam" id="PF13639">
    <property type="entry name" value="zf-RING_2"/>
    <property type="match status" value="1"/>
</dbReference>
<keyword evidence="6 9" id="KW-0863">Zinc-finger</keyword>
<dbReference type="InterPro" id="IPR013083">
    <property type="entry name" value="Znf_RING/FYVE/PHD"/>
</dbReference>
<sequence length="310" mass="34338">MGSVGNTNPWAPYDSYKDCSQGICSVYCPQWCYFLLPPPPPDDDDASDDSATAFSPLIIAIIGILASAFLLVSYYTIITKYCRRRRSRNAATELEANRNETPQDQWQVATAGLDESTIKAITVCRFKKGEGLVEDTECAVCLSEFQEDENLRLLPKCSHAFHLPCIDTWLKSHPNCPLCRANVVSPSTSPSLPPPLPSSAAPPHSLMNINALQFQRQNDLILVVDHDQERVFHRDEVVVSLVCENSEFSGNNRIGSEFRRSTSLGAFSRQHLLVSDVQSVCNPVSMNRSVSTGRFILPEQNKGKDSVVLS</sequence>
<evidence type="ECO:0000256" key="1">
    <source>
        <dbReference type="ARBA" id="ARBA00000900"/>
    </source>
</evidence>
<keyword evidence="5" id="KW-0479">Metal-binding</keyword>
<feature type="domain" description="RING-type" evidence="11">
    <location>
        <begin position="138"/>
        <end position="180"/>
    </location>
</feature>
<dbReference type="InterPro" id="IPR001841">
    <property type="entry name" value="Znf_RING"/>
</dbReference>
<dbReference type="SUPFAM" id="SSF57850">
    <property type="entry name" value="RING/U-box"/>
    <property type="match status" value="1"/>
</dbReference>
<dbReference type="EC" id="2.3.2.27" evidence="3"/>
<dbReference type="SMART" id="SM00184">
    <property type="entry name" value="RING"/>
    <property type="match status" value="1"/>
</dbReference>